<organism evidence="1 2">
    <name type="scientific">Trichinella zimbabwensis</name>
    <dbReference type="NCBI Taxonomy" id="268475"/>
    <lineage>
        <taxon>Eukaryota</taxon>
        <taxon>Metazoa</taxon>
        <taxon>Ecdysozoa</taxon>
        <taxon>Nematoda</taxon>
        <taxon>Enoplea</taxon>
        <taxon>Dorylaimia</taxon>
        <taxon>Trichinellida</taxon>
        <taxon>Trichinellidae</taxon>
        <taxon>Trichinella</taxon>
    </lineage>
</organism>
<dbReference type="Proteomes" id="UP000055024">
    <property type="component" value="Unassembled WGS sequence"/>
</dbReference>
<dbReference type="AlphaFoldDB" id="A0A0V1H782"/>
<reference evidence="1 2" key="1">
    <citation type="submission" date="2015-01" db="EMBL/GenBank/DDBJ databases">
        <title>Evolution of Trichinella species and genotypes.</title>
        <authorList>
            <person name="Korhonen P.K."/>
            <person name="Edoardo P."/>
            <person name="Giuseppe L.R."/>
            <person name="Gasser R.B."/>
        </authorList>
    </citation>
    <scope>NUCLEOTIDE SEQUENCE [LARGE SCALE GENOMIC DNA]</scope>
    <source>
        <strain evidence="1">ISS1029</strain>
    </source>
</reference>
<keyword evidence="2" id="KW-1185">Reference proteome</keyword>
<gene>
    <name evidence="1" type="ORF">T11_11041</name>
</gene>
<protein>
    <submittedName>
        <fullName evidence="1">Uncharacterized protein</fullName>
    </submittedName>
</protein>
<dbReference type="EMBL" id="JYDP01000121">
    <property type="protein sequence ID" value="KRZ06320.1"/>
    <property type="molecule type" value="Genomic_DNA"/>
</dbReference>
<name>A0A0V1H782_9BILA</name>
<accession>A0A0V1H782</accession>
<evidence type="ECO:0000313" key="1">
    <source>
        <dbReference type="EMBL" id="KRZ06320.1"/>
    </source>
</evidence>
<proteinExistence type="predicted"/>
<evidence type="ECO:0000313" key="2">
    <source>
        <dbReference type="Proteomes" id="UP000055024"/>
    </source>
</evidence>
<comment type="caution">
    <text evidence="1">The sequence shown here is derived from an EMBL/GenBank/DDBJ whole genome shotgun (WGS) entry which is preliminary data.</text>
</comment>
<sequence>MIQDGKLCCTSKSAAYHFEAGFSQLSLDKSVHLGMKNTVEQGQKASSNNDKGGNIKCIASIPIADVSKTGIITLRWGHLFRHYWIYHGESLHDMRKLPNFTIEMKKAEFLTKADHQSRNDMYKDVSTVDNGVFVEILPIKTLSE</sequence>